<gene>
    <name evidence="1" type="ORF">AAG747_14005</name>
</gene>
<proteinExistence type="predicted"/>
<protein>
    <recommendedName>
        <fullName evidence="3">DUF4469 domain-containing protein</fullName>
    </recommendedName>
</protein>
<comment type="caution">
    <text evidence="1">The sequence shown here is derived from an EMBL/GenBank/DDBJ whole genome shotgun (WGS) entry which is preliminary data.</text>
</comment>
<evidence type="ECO:0000313" key="2">
    <source>
        <dbReference type="Proteomes" id="UP001403385"/>
    </source>
</evidence>
<reference evidence="1 2" key="1">
    <citation type="submission" date="2024-04" db="EMBL/GenBank/DDBJ databases">
        <title>Novel genus in family Flammeovirgaceae.</title>
        <authorList>
            <person name="Nguyen T.H."/>
            <person name="Vuong T.Q."/>
            <person name="Le H."/>
            <person name="Kim S.-G."/>
        </authorList>
    </citation>
    <scope>NUCLEOTIDE SEQUENCE [LARGE SCALE GENOMIC DNA]</scope>
    <source>
        <strain evidence="1 2">JCM 23209</strain>
    </source>
</reference>
<dbReference type="EMBL" id="JBDKWZ010000007">
    <property type="protein sequence ID" value="MEN7549033.1"/>
    <property type="molecule type" value="Genomic_DNA"/>
</dbReference>
<dbReference type="RefSeq" id="WP_346821805.1">
    <property type="nucleotide sequence ID" value="NZ_JBDKWZ010000007.1"/>
</dbReference>
<keyword evidence="2" id="KW-1185">Reference proteome</keyword>
<evidence type="ECO:0000313" key="1">
    <source>
        <dbReference type="EMBL" id="MEN7549033.1"/>
    </source>
</evidence>
<dbReference type="Proteomes" id="UP001403385">
    <property type="component" value="Unassembled WGS sequence"/>
</dbReference>
<accession>A0AAW9SCH2</accession>
<evidence type="ECO:0008006" key="3">
    <source>
        <dbReference type="Google" id="ProtNLM"/>
    </source>
</evidence>
<organism evidence="1 2">
    <name type="scientific">Rapidithrix thailandica</name>
    <dbReference type="NCBI Taxonomy" id="413964"/>
    <lineage>
        <taxon>Bacteria</taxon>
        <taxon>Pseudomonadati</taxon>
        <taxon>Bacteroidota</taxon>
        <taxon>Cytophagia</taxon>
        <taxon>Cytophagales</taxon>
        <taxon>Flammeovirgaceae</taxon>
        <taxon>Rapidithrix</taxon>
    </lineage>
</organism>
<sequence length="245" mass="27355">MTKLFSFPYKGQTVDVYHSDTGSHFEYTGAKGVRKVALAEAFQVRLQNTAWFPVEELGDYSLVHVPFKTCELYPDGSLNLRTLQEHYYEVREEELEKFKNLVFGTAPLKEILRIVLNGVMECIPELGGDAERSNGIFPFSASTLQPITPIDFSATKTDCTLADPGDPATVQNDGSIAVTVHSGGGDYRYALTGTEVTDKFSVSFRQMIDEFVYLSPGIYRLWVKSMTEDHISPYLDIEILAPATI</sequence>
<dbReference type="AlphaFoldDB" id="A0AAW9SCH2"/>
<name>A0AAW9SCH2_9BACT</name>